<evidence type="ECO:0000313" key="2">
    <source>
        <dbReference type="EMBL" id="CAK7893069.1"/>
    </source>
</evidence>
<protein>
    <recommendedName>
        <fullName evidence="4">SAP domain-containing protein</fullName>
    </recommendedName>
</protein>
<dbReference type="AlphaFoldDB" id="A0AAV1T2M6"/>
<gene>
    <name evidence="2" type="ORF">PM001_LOCUS528</name>
</gene>
<proteinExistence type="predicted"/>
<feature type="region of interest" description="Disordered" evidence="1">
    <location>
        <begin position="1"/>
        <end position="33"/>
    </location>
</feature>
<reference evidence="2" key="1">
    <citation type="submission" date="2024-01" db="EMBL/GenBank/DDBJ databases">
        <authorList>
            <person name="Webb A."/>
        </authorList>
    </citation>
    <scope>NUCLEOTIDE SEQUENCE</scope>
    <source>
        <strain evidence="2">Pm1</strain>
    </source>
</reference>
<name>A0AAV1T2M6_9STRA</name>
<comment type="caution">
    <text evidence="2">The sequence shown here is derived from an EMBL/GenBank/DDBJ whole genome shotgun (WGS) entry which is preliminary data.</text>
</comment>
<accession>A0AAV1T2M6</accession>
<evidence type="ECO:0000256" key="1">
    <source>
        <dbReference type="SAM" id="MobiDB-lite"/>
    </source>
</evidence>
<feature type="compositionally biased region" description="Basic and acidic residues" evidence="1">
    <location>
        <begin position="16"/>
        <end position="28"/>
    </location>
</feature>
<sequence length="89" mass="9966">MEWKSKSEDNDQEECGMSRELGRKRTQESARSTRAMVSIKPLRLARSSDWGSECLVLQLARQIGLIVLPAKSGKSPLFERLTHHVDGAA</sequence>
<dbReference type="Proteomes" id="UP001162060">
    <property type="component" value="Unassembled WGS sequence"/>
</dbReference>
<dbReference type="EMBL" id="CAKLBY020000003">
    <property type="protein sequence ID" value="CAK7893069.1"/>
    <property type="molecule type" value="Genomic_DNA"/>
</dbReference>
<evidence type="ECO:0000313" key="3">
    <source>
        <dbReference type="Proteomes" id="UP001162060"/>
    </source>
</evidence>
<evidence type="ECO:0008006" key="4">
    <source>
        <dbReference type="Google" id="ProtNLM"/>
    </source>
</evidence>
<organism evidence="2 3">
    <name type="scientific">Peronospora matthiolae</name>
    <dbReference type="NCBI Taxonomy" id="2874970"/>
    <lineage>
        <taxon>Eukaryota</taxon>
        <taxon>Sar</taxon>
        <taxon>Stramenopiles</taxon>
        <taxon>Oomycota</taxon>
        <taxon>Peronosporomycetes</taxon>
        <taxon>Peronosporales</taxon>
        <taxon>Peronosporaceae</taxon>
        <taxon>Peronospora</taxon>
    </lineage>
</organism>